<dbReference type="SUPFAM" id="SSF52096">
    <property type="entry name" value="ClpP/crotonase"/>
    <property type="match status" value="1"/>
</dbReference>
<organism evidence="15 16">
    <name type="scientific">Celeribacter marinus</name>
    <dbReference type="NCBI Taxonomy" id="1397108"/>
    <lineage>
        <taxon>Bacteria</taxon>
        <taxon>Pseudomonadati</taxon>
        <taxon>Pseudomonadota</taxon>
        <taxon>Alphaproteobacteria</taxon>
        <taxon>Rhodobacterales</taxon>
        <taxon>Roseobacteraceae</taxon>
        <taxon>Celeribacter</taxon>
    </lineage>
</organism>
<evidence type="ECO:0000256" key="3">
    <source>
        <dbReference type="ARBA" id="ARBA00022832"/>
    </source>
</evidence>
<dbReference type="GO" id="GO:0006635">
    <property type="term" value="P:fatty acid beta-oxidation"/>
    <property type="evidence" value="ECO:0007669"/>
    <property type="project" value="UniProtKB-UniPathway"/>
</dbReference>
<dbReference type="EC" id="4.2.1.17" evidence="15"/>
<dbReference type="CDD" id="cd06558">
    <property type="entry name" value="crotonase-like"/>
    <property type="match status" value="1"/>
</dbReference>
<dbReference type="InterPro" id="IPR001753">
    <property type="entry name" value="Enoyl-CoA_hydra/iso"/>
</dbReference>
<dbReference type="InterPro" id="IPR006108">
    <property type="entry name" value="3HC_DH_C"/>
</dbReference>
<keyword evidence="6" id="KW-0520">NAD</keyword>
<dbReference type="PATRIC" id="fig|1397108.4.peg.2214"/>
<dbReference type="PANTHER" id="PTHR23309">
    <property type="entry name" value="3-HYDROXYACYL-COA DEHYROGENASE"/>
    <property type="match status" value="1"/>
</dbReference>
<feature type="domain" description="3-hydroxyacyl-CoA dehydrogenase C-terminal" evidence="13">
    <location>
        <begin position="479"/>
        <end position="577"/>
    </location>
</feature>
<dbReference type="SUPFAM" id="SSF48179">
    <property type="entry name" value="6-phosphogluconate dehydrogenase C-terminal domain-like"/>
    <property type="match status" value="2"/>
</dbReference>
<evidence type="ECO:0000256" key="4">
    <source>
        <dbReference type="ARBA" id="ARBA00022963"/>
    </source>
</evidence>
<evidence type="ECO:0000259" key="14">
    <source>
        <dbReference type="Pfam" id="PF02737"/>
    </source>
</evidence>
<dbReference type="GO" id="GO:0008692">
    <property type="term" value="F:3-hydroxybutyryl-CoA epimerase activity"/>
    <property type="evidence" value="ECO:0007669"/>
    <property type="project" value="UniProtKB-EC"/>
</dbReference>
<evidence type="ECO:0000256" key="11">
    <source>
        <dbReference type="ARBA" id="ARBA00023268"/>
    </source>
</evidence>
<comment type="subcellular location">
    <subcellularLocation>
        <location evidence="1">Peroxisome</location>
    </subcellularLocation>
</comment>
<dbReference type="InterPro" id="IPR029045">
    <property type="entry name" value="ClpP/crotonase-like_dom_sf"/>
</dbReference>
<keyword evidence="7" id="KW-0443">Lipid metabolism</keyword>
<evidence type="ECO:0000256" key="10">
    <source>
        <dbReference type="ARBA" id="ARBA00023239"/>
    </source>
</evidence>
<keyword evidence="3" id="KW-0276">Fatty acid metabolism</keyword>
<proteinExistence type="predicted"/>
<evidence type="ECO:0000256" key="2">
    <source>
        <dbReference type="ARBA" id="ARBA00005005"/>
    </source>
</evidence>
<dbReference type="STRING" id="1397108.IMCC12053_2161"/>
<dbReference type="Proteomes" id="UP000064920">
    <property type="component" value="Chromosome"/>
</dbReference>
<dbReference type="GO" id="GO:0070403">
    <property type="term" value="F:NAD+ binding"/>
    <property type="evidence" value="ECO:0007669"/>
    <property type="project" value="InterPro"/>
</dbReference>
<dbReference type="Pfam" id="PF00725">
    <property type="entry name" value="3HCDH"/>
    <property type="match status" value="1"/>
</dbReference>
<evidence type="ECO:0000256" key="9">
    <source>
        <dbReference type="ARBA" id="ARBA00023235"/>
    </source>
</evidence>
<dbReference type="Pfam" id="PF02737">
    <property type="entry name" value="3HCDH_N"/>
    <property type="match status" value="1"/>
</dbReference>
<keyword evidence="4" id="KW-0442">Lipid degradation</keyword>
<dbReference type="EC" id="5.1.2.3" evidence="15"/>
<dbReference type="EC" id="5.3.3.8" evidence="15"/>
<gene>
    <name evidence="15" type="ORF">IMCC12053_2161</name>
</gene>
<comment type="pathway">
    <text evidence="2">Lipid metabolism; fatty acid beta-oxidation.</text>
</comment>
<dbReference type="AlphaFoldDB" id="A0A0N9ZHL4"/>
<protein>
    <submittedName>
        <fullName evidence="15">3-hydroxyacyl-CoA dehydrogenase</fullName>
        <ecNumber evidence="15">1.1.1.35</ecNumber>
        <ecNumber evidence="15">4.2.1.17</ecNumber>
        <ecNumber evidence="15">5.1.2.3</ecNumber>
        <ecNumber evidence="15">5.3.3.8</ecNumber>
    </submittedName>
</protein>
<dbReference type="Gene3D" id="1.10.1040.50">
    <property type="match status" value="1"/>
</dbReference>
<evidence type="ECO:0000313" key="15">
    <source>
        <dbReference type="EMBL" id="ALI56108.1"/>
    </source>
</evidence>
<dbReference type="Pfam" id="PF00378">
    <property type="entry name" value="ECH_1"/>
    <property type="match status" value="1"/>
</dbReference>
<evidence type="ECO:0000256" key="6">
    <source>
        <dbReference type="ARBA" id="ARBA00023027"/>
    </source>
</evidence>
<dbReference type="GO" id="GO:0004300">
    <property type="term" value="F:enoyl-CoA hydratase activity"/>
    <property type="evidence" value="ECO:0007669"/>
    <property type="project" value="UniProtKB-EC"/>
</dbReference>
<dbReference type="RefSeq" id="WP_143090038.1">
    <property type="nucleotide sequence ID" value="NZ_CP012023.1"/>
</dbReference>
<keyword evidence="16" id="KW-1185">Reference proteome</keyword>
<dbReference type="GO" id="GO:0004165">
    <property type="term" value="F:delta(3)-delta(2)-enoyl-CoA isomerase activity"/>
    <property type="evidence" value="ECO:0007669"/>
    <property type="project" value="UniProtKB-EC"/>
</dbReference>
<dbReference type="SUPFAM" id="SSF51735">
    <property type="entry name" value="NAD(P)-binding Rossmann-fold domains"/>
    <property type="match status" value="1"/>
</dbReference>
<dbReference type="EC" id="1.1.1.35" evidence="15"/>
<evidence type="ECO:0000256" key="12">
    <source>
        <dbReference type="ARBA" id="ARBA00049556"/>
    </source>
</evidence>
<dbReference type="KEGG" id="cmar:IMCC12053_2161"/>
<dbReference type="OrthoDB" id="9771883at2"/>
<evidence type="ECO:0000256" key="7">
    <source>
        <dbReference type="ARBA" id="ARBA00023098"/>
    </source>
</evidence>
<dbReference type="InterPro" id="IPR008927">
    <property type="entry name" value="6-PGluconate_DH-like_C_sf"/>
</dbReference>
<evidence type="ECO:0000259" key="13">
    <source>
        <dbReference type="Pfam" id="PF00725"/>
    </source>
</evidence>
<evidence type="ECO:0000256" key="5">
    <source>
        <dbReference type="ARBA" id="ARBA00023002"/>
    </source>
</evidence>
<keyword evidence="10 15" id="KW-0456">Lyase</keyword>
<dbReference type="GO" id="GO:0003857">
    <property type="term" value="F:(3S)-3-hydroxyacyl-CoA dehydrogenase (NAD+) activity"/>
    <property type="evidence" value="ECO:0007669"/>
    <property type="project" value="UniProtKB-EC"/>
</dbReference>
<keyword evidence="11" id="KW-0511">Multifunctional enzyme</keyword>
<comment type="catalytic activity">
    <reaction evidence="12">
        <text>a (3S)-3-hydroxyacyl-CoA + NAD(+) = a 3-oxoacyl-CoA + NADH + H(+)</text>
        <dbReference type="Rhea" id="RHEA:22432"/>
        <dbReference type="ChEBI" id="CHEBI:15378"/>
        <dbReference type="ChEBI" id="CHEBI:57318"/>
        <dbReference type="ChEBI" id="CHEBI:57540"/>
        <dbReference type="ChEBI" id="CHEBI:57945"/>
        <dbReference type="ChEBI" id="CHEBI:90726"/>
        <dbReference type="EC" id="1.1.1.35"/>
    </reaction>
</comment>
<evidence type="ECO:0000256" key="1">
    <source>
        <dbReference type="ARBA" id="ARBA00004275"/>
    </source>
</evidence>
<keyword evidence="8" id="KW-0576">Peroxisome</keyword>
<name>A0A0N9ZHL4_9RHOB</name>
<evidence type="ECO:0000256" key="8">
    <source>
        <dbReference type="ARBA" id="ARBA00023140"/>
    </source>
</evidence>
<dbReference type="Gene3D" id="3.40.50.720">
    <property type="entry name" value="NAD(P)-binding Rossmann-like Domain"/>
    <property type="match status" value="1"/>
</dbReference>
<keyword evidence="5 15" id="KW-0560">Oxidoreductase</keyword>
<dbReference type="UniPathway" id="UPA00659"/>
<keyword evidence="9 15" id="KW-0413">Isomerase</keyword>
<feature type="domain" description="3-hydroxyacyl-CoA dehydrogenase NAD binding" evidence="14">
    <location>
        <begin position="303"/>
        <end position="475"/>
    </location>
</feature>
<dbReference type="InterPro" id="IPR006176">
    <property type="entry name" value="3-OHacyl-CoA_DH_NAD-bd"/>
</dbReference>
<dbReference type="EMBL" id="CP012023">
    <property type="protein sequence ID" value="ALI56108.1"/>
    <property type="molecule type" value="Genomic_DNA"/>
</dbReference>
<evidence type="ECO:0000313" key="16">
    <source>
        <dbReference type="Proteomes" id="UP000064920"/>
    </source>
</evidence>
<dbReference type="Gene3D" id="3.90.226.10">
    <property type="entry name" value="2-enoyl-CoA Hydratase, Chain A, domain 1"/>
    <property type="match status" value="1"/>
</dbReference>
<sequence length="679" mass="71228">MTTNAQAASAVLRVDGSIATIVLSQPPANALGDTMRAEIFAHIEAAEADPSVTAIVLAARGRAFSKGISDADLDRPQSFPDINVLCDRVETCAKPVVAALSGAVVSEGAALALAAHCRVMDDSARIAVPDVTFALVPSGGLTQRLPRLVGVEAGLAILLSGRVIGPQAALKMGLVDKIEMNRVRVAAMKLASEKAQTGDAPRQTRAIDTIFDHGAAGRAAIAAARAQTSGRTFAGKRIIDCVEAAMLLPFEGGVWREETERADTLAAPQSAALRHAHMSERRAVRPRGFVTDDARDVKALGLSGASTLALGLCLIALDHGVSVRFLAPTAEVAKAMLATVNKAYEAAEAKGQMTADQKHDRLEAFFVSADPACFDDCDAVIEATTGSLDARVAALVAVEAALAPDMPLATVSDRALAQMAGRLTHPQRFCAAHVFAPAQVIRLVELGRAPLSASASLATFHALFTRLGKRVVTVEAEDGFVANRLEAAGLQAVDICLLLGARPAQIDAALRRFGFSIGPCAMMDRIGLRHFGGTVAQALDAAGLAERSGRGFFDADGSDAQAVEVLEMLREAGDIEAATVTEAEIVKRVVLAQANAGAQALERGVVARPLEIDVIMMLGKGFPRHQGGPMQWAGQMTALQAETALKQYAQFAPQIWTPASLWHDLVKTGETFETLNKSG</sequence>
<reference evidence="15 16" key="1">
    <citation type="submission" date="2015-05" db="EMBL/GenBank/DDBJ databases">
        <authorList>
            <person name="Wang D.B."/>
            <person name="Wang M."/>
        </authorList>
    </citation>
    <scope>NUCLEOTIDE SEQUENCE [LARGE SCALE GENOMIC DNA]</scope>
    <source>
        <strain evidence="15 16">IMCC 12053</strain>
    </source>
</reference>
<dbReference type="InterPro" id="IPR036291">
    <property type="entry name" value="NAD(P)-bd_dom_sf"/>
</dbReference>
<accession>A0A0N9ZHL4</accession>